<proteinExistence type="predicted"/>
<dbReference type="InterPro" id="IPR043709">
    <property type="entry name" value="DUF5649"/>
</dbReference>
<organism evidence="1">
    <name type="scientific">marine metagenome</name>
    <dbReference type="NCBI Taxonomy" id="408172"/>
    <lineage>
        <taxon>unclassified sequences</taxon>
        <taxon>metagenomes</taxon>
        <taxon>ecological metagenomes</taxon>
    </lineage>
</organism>
<reference evidence="1" key="1">
    <citation type="submission" date="2018-05" db="EMBL/GenBank/DDBJ databases">
        <authorList>
            <person name="Lanie J.A."/>
            <person name="Ng W.-L."/>
            <person name="Kazmierczak K.M."/>
            <person name="Andrzejewski T.M."/>
            <person name="Davidsen T.M."/>
            <person name="Wayne K.J."/>
            <person name="Tettelin H."/>
            <person name="Glass J.I."/>
            <person name="Rusch D."/>
            <person name="Podicherti R."/>
            <person name="Tsui H.-C.T."/>
            <person name="Winkler M.E."/>
        </authorList>
    </citation>
    <scope>NUCLEOTIDE SEQUENCE</scope>
</reference>
<feature type="non-terminal residue" evidence="1">
    <location>
        <position position="1"/>
    </location>
</feature>
<protein>
    <submittedName>
        <fullName evidence="1">Uncharacterized protein</fullName>
    </submittedName>
</protein>
<gene>
    <name evidence="1" type="ORF">METZ01_LOCUS483679</name>
</gene>
<feature type="non-terminal residue" evidence="1">
    <location>
        <position position="241"/>
    </location>
</feature>
<dbReference type="Pfam" id="PF18886">
    <property type="entry name" value="DUF5649"/>
    <property type="match status" value="3"/>
</dbReference>
<dbReference type="AlphaFoldDB" id="A0A383CGH2"/>
<dbReference type="EMBL" id="UINC01208336">
    <property type="protein sequence ID" value="SVE30825.1"/>
    <property type="molecule type" value="Genomic_DNA"/>
</dbReference>
<accession>A0A383CGH2</accession>
<name>A0A383CGH2_9ZZZZ</name>
<evidence type="ECO:0000313" key="1">
    <source>
        <dbReference type="EMBL" id="SVE30825.1"/>
    </source>
</evidence>
<sequence length="241" mass="23607">ALIITGASTFIVGTTTSNIVLDHASNAFSNSVTMKAGTSGNLAFGNIGFVDSAAVVIQTSADTNANGELLIDGSTDGVVGGTLSIKANGDITQNIDLAVAGTTTLEAGSNAITLNRPDNNFSTVIITSGGDVALRDAGAIILGAATVTGTYAVTAGGAVTNSGTQEITGITTISASGYNVTLDETTNNFAAAVKITGAVVTVVDENAINLGASTVTGTYHVTATAGDITNTGALIITGAST</sequence>